<feature type="transmembrane region" description="Helical" evidence="1">
    <location>
        <begin position="138"/>
        <end position="160"/>
    </location>
</feature>
<organism evidence="2 3">
    <name type="scientific">Winogradskyella litorisediminis</name>
    <dbReference type="NCBI Taxonomy" id="1156618"/>
    <lineage>
        <taxon>Bacteria</taxon>
        <taxon>Pseudomonadati</taxon>
        <taxon>Bacteroidota</taxon>
        <taxon>Flavobacteriia</taxon>
        <taxon>Flavobacteriales</taxon>
        <taxon>Flavobacteriaceae</taxon>
        <taxon>Winogradskyella</taxon>
    </lineage>
</organism>
<name>A0ABW3N532_9FLAO</name>
<evidence type="ECO:0000313" key="2">
    <source>
        <dbReference type="EMBL" id="MFD1062784.1"/>
    </source>
</evidence>
<feature type="transmembrane region" description="Helical" evidence="1">
    <location>
        <begin position="320"/>
        <end position="344"/>
    </location>
</feature>
<evidence type="ECO:0000313" key="3">
    <source>
        <dbReference type="Proteomes" id="UP001597013"/>
    </source>
</evidence>
<dbReference type="Proteomes" id="UP001597013">
    <property type="component" value="Unassembled WGS sequence"/>
</dbReference>
<accession>A0ABW3N532</accession>
<keyword evidence="3" id="KW-1185">Reference proteome</keyword>
<dbReference type="RefSeq" id="WP_386130182.1">
    <property type="nucleotide sequence ID" value="NZ_JBHTJL010000009.1"/>
</dbReference>
<evidence type="ECO:0008006" key="4">
    <source>
        <dbReference type="Google" id="ProtNLM"/>
    </source>
</evidence>
<dbReference type="EMBL" id="JBHTJL010000009">
    <property type="protein sequence ID" value="MFD1062784.1"/>
    <property type="molecule type" value="Genomic_DNA"/>
</dbReference>
<keyword evidence="1" id="KW-1133">Transmembrane helix</keyword>
<protein>
    <recommendedName>
        <fullName evidence="4">Oxygen tolerance protein BatD</fullName>
    </recommendedName>
</protein>
<proteinExistence type="predicted"/>
<reference evidence="3" key="1">
    <citation type="journal article" date="2019" name="Int. J. Syst. Evol. Microbiol.">
        <title>The Global Catalogue of Microorganisms (GCM) 10K type strain sequencing project: providing services to taxonomists for standard genome sequencing and annotation.</title>
        <authorList>
            <consortium name="The Broad Institute Genomics Platform"/>
            <consortium name="The Broad Institute Genome Sequencing Center for Infectious Disease"/>
            <person name="Wu L."/>
            <person name="Ma J."/>
        </authorList>
    </citation>
    <scope>NUCLEOTIDE SEQUENCE [LARGE SCALE GENOMIC DNA]</scope>
    <source>
        <strain evidence="3">CCUG 62215</strain>
    </source>
</reference>
<gene>
    <name evidence="2" type="ORF">ACFQ1Q_05955</name>
</gene>
<sequence>MLFFLISNFSFSQVTTEIDTTSIRIGEQISYKIKVETDSTNLVVFPEGQTFLPLELVEALTIDTTRQASKFQLLREYKLTQFDSGSYYIPRQKVIVGDNPFFTDSLKIEVNTIQVDTTKQGLYDIKPIIEVEKSSSKWWLYVLIVLAAIVLVAFLLYWFIWRKKPLTEEEEIALLPPYERAKLAMAKLDEKQYLVKEDLKGFYSELTFIIRKFLDEKVYDRALESTTDELVDRLRLLSDGNQIKLDAATISNIETIFKRADLVKFAKSKPDVALAELDKNTIDKELENVKLTLPEPSEEEKLLDQQYKEAKERKQKTKKILLTVAISVFLLIATFVGFGATYGFGYVKDKLLGHDSMELLEGEWVKSAYGFPPIYIETPKVLKRQTIELPKEAEGKVKNTTFGYGSLLDDFYVFTSTTIVGEQKEEDAEVQKAMNITKVIEGAIKAWEVSGVQNIITKNEEFVTPNEAQGVKTFGTADFPTSKEGRYQESEYVLLSFTTEQVIQQVILVWRADDKYADDIVERIIDSVELNENVKREEETK</sequence>
<evidence type="ECO:0000256" key="1">
    <source>
        <dbReference type="SAM" id="Phobius"/>
    </source>
</evidence>
<keyword evidence="1" id="KW-0812">Transmembrane</keyword>
<keyword evidence="1" id="KW-0472">Membrane</keyword>
<comment type="caution">
    <text evidence="2">The sequence shown here is derived from an EMBL/GenBank/DDBJ whole genome shotgun (WGS) entry which is preliminary data.</text>
</comment>